<reference evidence="7" key="1">
    <citation type="submission" date="2024-02" db="EMBL/GenBank/DDBJ databases">
        <authorList>
            <consortium name="ELIXIR-Norway"/>
            <consortium name="Elixir Norway"/>
        </authorList>
    </citation>
    <scope>NUCLEOTIDE SEQUENCE</scope>
</reference>
<evidence type="ECO:0000256" key="3">
    <source>
        <dbReference type="ARBA" id="ARBA00022827"/>
    </source>
</evidence>
<accession>A0ABP0TQ62</accession>
<keyword evidence="4" id="KW-0560">Oxidoreductase</keyword>
<evidence type="ECO:0000256" key="1">
    <source>
        <dbReference type="ARBA" id="ARBA00001974"/>
    </source>
</evidence>
<protein>
    <recommendedName>
        <fullName evidence="5">NADPH--hemoprotein reductase</fullName>
        <ecNumber evidence="5">1.6.2.4</ecNumber>
    </recommendedName>
</protein>
<sequence length="468" mass="51317">KEMLFPALDGLMHNEEDGTAAAVSYKMAVPEYCVVIWESGTKVWDKPSAAERNGQAIYNLNHPGRVNVAVWRQLHTPQSDRSCTHCEFDIANTGLRYETGDHVGVYINNSQEDVEEAAKLLGVPLDTIFSLHADTKDGDVLGAGCGSLPPPFPGPLTLNTALSKFADLLNSPRKGVFSALAVYASDPEEAEHLQFLASPQGKEEYQQWVIASQQSLLEVIGAFPSVKVPLGVFFAAVAPRLQPRFYSISSSPRFAPTRIHVTCALVYGPRPTGRIHHGVASTWIKNALPAEEVGYAECSQAPVFVRQSNFRLPSNPMTPIVMTGPGTGLAPFRGFLQERAALQEAGETLGPAISFFGCHSQYQDFIYEEELKGFVNKGVVELDVAFSREGPQKVYVQHKMLDKGASEIWRLISEGAYLYLCGDAKGMAKDVQRTLLTIIQSEGGVDNTEAEAIIKQLQLASRYLRDIW</sequence>
<dbReference type="PANTHER" id="PTHR19384:SF17">
    <property type="entry name" value="NADPH--CYTOCHROME P450 REDUCTASE"/>
    <property type="match status" value="1"/>
</dbReference>
<evidence type="ECO:0000313" key="8">
    <source>
        <dbReference type="Proteomes" id="UP001497512"/>
    </source>
</evidence>
<dbReference type="SUPFAM" id="SSF52343">
    <property type="entry name" value="Ferredoxin reductase-like, C-terminal NADP-linked domain"/>
    <property type="match status" value="1"/>
</dbReference>
<evidence type="ECO:0000259" key="6">
    <source>
        <dbReference type="PROSITE" id="PS51384"/>
    </source>
</evidence>
<evidence type="ECO:0000256" key="5">
    <source>
        <dbReference type="ARBA" id="ARBA00023797"/>
    </source>
</evidence>
<evidence type="ECO:0000313" key="7">
    <source>
        <dbReference type="EMBL" id="CAK9202268.1"/>
    </source>
</evidence>
<organism evidence="7 8">
    <name type="scientific">Sphagnum troendelagicum</name>
    <dbReference type="NCBI Taxonomy" id="128251"/>
    <lineage>
        <taxon>Eukaryota</taxon>
        <taxon>Viridiplantae</taxon>
        <taxon>Streptophyta</taxon>
        <taxon>Embryophyta</taxon>
        <taxon>Bryophyta</taxon>
        <taxon>Sphagnophytina</taxon>
        <taxon>Sphagnopsida</taxon>
        <taxon>Sphagnales</taxon>
        <taxon>Sphagnaceae</taxon>
        <taxon>Sphagnum</taxon>
    </lineage>
</organism>
<dbReference type="Pfam" id="PF00667">
    <property type="entry name" value="FAD_binding_1"/>
    <property type="match status" value="1"/>
</dbReference>
<dbReference type="Gene3D" id="2.40.30.10">
    <property type="entry name" value="Translation factors"/>
    <property type="match status" value="1"/>
</dbReference>
<dbReference type="EC" id="1.6.2.4" evidence="5"/>
<keyword evidence="8" id="KW-1185">Reference proteome</keyword>
<feature type="domain" description="FAD-binding FR-type" evidence="6">
    <location>
        <begin position="61"/>
        <end position="313"/>
    </location>
</feature>
<dbReference type="Proteomes" id="UP001497512">
    <property type="component" value="Chromosome 13"/>
</dbReference>
<dbReference type="InterPro" id="IPR003097">
    <property type="entry name" value="CysJ-like_FAD-binding"/>
</dbReference>
<feature type="non-terminal residue" evidence="7">
    <location>
        <position position="1"/>
    </location>
</feature>
<dbReference type="InterPro" id="IPR001433">
    <property type="entry name" value="OxRdtase_FAD/NAD-bd"/>
</dbReference>
<dbReference type="PROSITE" id="PS51384">
    <property type="entry name" value="FAD_FR"/>
    <property type="match status" value="1"/>
</dbReference>
<dbReference type="Gene3D" id="3.40.50.80">
    <property type="entry name" value="Nucleotide-binding domain of ferredoxin-NADP reductase (FNR) module"/>
    <property type="match status" value="1"/>
</dbReference>
<name>A0ABP0TQ62_9BRYO</name>
<keyword evidence="3" id="KW-0274">FAD</keyword>
<dbReference type="InterPro" id="IPR023173">
    <property type="entry name" value="NADPH_Cyt_P450_Rdtase_alpha"/>
</dbReference>
<dbReference type="CDD" id="cd06204">
    <property type="entry name" value="CYPOR"/>
    <property type="match status" value="1"/>
</dbReference>
<dbReference type="InterPro" id="IPR001709">
    <property type="entry name" value="Flavoprot_Pyr_Nucl_cyt_Rdtase"/>
</dbReference>
<dbReference type="EMBL" id="OZ019905">
    <property type="protein sequence ID" value="CAK9202268.1"/>
    <property type="molecule type" value="Genomic_DNA"/>
</dbReference>
<dbReference type="Pfam" id="PF00175">
    <property type="entry name" value="NAD_binding_1"/>
    <property type="match status" value="1"/>
</dbReference>
<dbReference type="InterPro" id="IPR017927">
    <property type="entry name" value="FAD-bd_FR_type"/>
</dbReference>
<dbReference type="InterPro" id="IPR039261">
    <property type="entry name" value="FNR_nucleotide-bd"/>
</dbReference>
<dbReference type="InterPro" id="IPR017938">
    <property type="entry name" value="Riboflavin_synthase-like_b-brl"/>
</dbReference>
<evidence type="ECO:0000256" key="4">
    <source>
        <dbReference type="ARBA" id="ARBA00023002"/>
    </source>
</evidence>
<dbReference type="SUPFAM" id="SSF63380">
    <property type="entry name" value="Riboflavin synthase domain-like"/>
    <property type="match status" value="1"/>
</dbReference>
<dbReference type="Gene3D" id="1.20.990.10">
    <property type="entry name" value="NADPH-cytochrome p450 Reductase, Chain A, domain 3"/>
    <property type="match status" value="1"/>
</dbReference>
<evidence type="ECO:0000256" key="2">
    <source>
        <dbReference type="ARBA" id="ARBA00022630"/>
    </source>
</evidence>
<keyword evidence="2" id="KW-0285">Flavoprotein</keyword>
<comment type="cofactor">
    <cofactor evidence="1">
        <name>FAD</name>
        <dbReference type="ChEBI" id="CHEBI:57692"/>
    </cofactor>
</comment>
<proteinExistence type="predicted"/>
<dbReference type="PRINTS" id="PR00371">
    <property type="entry name" value="FPNCR"/>
</dbReference>
<dbReference type="PANTHER" id="PTHR19384">
    <property type="entry name" value="NITRIC OXIDE SYNTHASE-RELATED"/>
    <property type="match status" value="1"/>
</dbReference>
<gene>
    <name evidence="7" type="ORF">CSSPTR1EN2_LOCUS6322</name>
</gene>